<reference evidence="1" key="1">
    <citation type="submission" date="2015-04" db="UniProtKB">
        <authorList>
            <consortium name="EnsemblPlants"/>
        </authorList>
    </citation>
    <scope>IDENTIFICATION</scope>
    <source>
        <strain evidence="1">SL10</strain>
    </source>
</reference>
<dbReference type="Proteomes" id="UP000006591">
    <property type="component" value="Chromosome 5"/>
</dbReference>
<proteinExistence type="predicted"/>
<sequence>MNVPATLRSEGFCSTRGCLVVLETLSLCCRSCLPFGKLGNDDFCEVSLVVSFLFYIGFCRFPV</sequence>
<dbReference type="AlphaFoldDB" id="A0A0E0HH77"/>
<dbReference type="HOGENOM" id="CLU_2889710_0_0_1"/>
<evidence type="ECO:0000313" key="2">
    <source>
        <dbReference type="Proteomes" id="UP000006591"/>
    </source>
</evidence>
<dbReference type="Gramene" id="ONIVA05G24460.2">
    <property type="protein sequence ID" value="ONIVA05G24460.2"/>
    <property type="gene ID" value="ONIVA05G24460"/>
</dbReference>
<dbReference type="EnsemblPlants" id="ONIVA05G24460.2">
    <property type="protein sequence ID" value="ONIVA05G24460.2"/>
    <property type="gene ID" value="ONIVA05G24460"/>
</dbReference>
<organism evidence="1">
    <name type="scientific">Oryza nivara</name>
    <name type="common">Indian wild rice</name>
    <name type="synonym">Oryza sativa f. spontanea</name>
    <dbReference type="NCBI Taxonomy" id="4536"/>
    <lineage>
        <taxon>Eukaryota</taxon>
        <taxon>Viridiplantae</taxon>
        <taxon>Streptophyta</taxon>
        <taxon>Embryophyta</taxon>
        <taxon>Tracheophyta</taxon>
        <taxon>Spermatophyta</taxon>
        <taxon>Magnoliopsida</taxon>
        <taxon>Liliopsida</taxon>
        <taxon>Poales</taxon>
        <taxon>Poaceae</taxon>
        <taxon>BOP clade</taxon>
        <taxon>Oryzoideae</taxon>
        <taxon>Oryzeae</taxon>
        <taxon>Oryzinae</taxon>
        <taxon>Oryza</taxon>
    </lineage>
</organism>
<protein>
    <submittedName>
        <fullName evidence="1">Uncharacterized protein</fullName>
    </submittedName>
</protein>
<evidence type="ECO:0000313" key="1">
    <source>
        <dbReference type="EnsemblPlants" id="ONIVA05G24460.2"/>
    </source>
</evidence>
<keyword evidence="2" id="KW-1185">Reference proteome</keyword>
<accession>A0A0E0HH77</accession>
<reference evidence="1" key="2">
    <citation type="submission" date="2018-04" db="EMBL/GenBank/DDBJ databases">
        <title>OnivRS2 (Oryza nivara Reference Sequence Version 2).</title>
        <authorList>
            <person name="Zhang J."/>
            <person name="Kudrna D."/>
            <person name="Lee S."/>
            <person name="Talag J."/>
            <person name="Rajasekar S."/>
            <person name="Welchert J."/>
            <person name="Hsing Y.-I."/>
            <person name="Wing R.A."/>
        </authorList>
    </citation>
    <scope>NUCLEOTIDE SEQUENCE [LARGE SCALE GENOMIC DNA]</scope>
    <source>
        <strain evidence="1">SL10</strain>
    </source>
</reference>
<name>A0A0E0HH77_ORYNI</name>